<protein>
    <recommendedName>
        <fullName evidence="11">Choline/carnitine acyltransferase domain-containing protein</fullName>
    </recommendedName>
</protein>
<dbReference type="GO" id="GO:0006635">
    <property type="term" value="P:fatty acid beta-oxidation"/>
    <property type="evidence" value="ECO:0007669"/>
    <property type="project" value="UniProtKB-UniPathway"/>
</dbReference>
<dbReference type="InterPro" id="IPR042231">
    <property type="entry name" value="Cho/carn_acyl_trans_2"/>
</dbReference>
<evidence type="ECO:0000259" key="11">
    <source>
        <dbReference type="Pfam" id="PF00755"/>
    </source>
</evidence>
<dbReference type="InterPro" id="IPR023213">
    <property type="entry name" value="CAT-like_dom_sf"/>
</dbReference>
<dbReference type="InterPro" id="IPR042572">
    <property type="entry name" value="Carn_acyl_trans_N"/>
</dbReference>
<evidence type="ECO:0000256" key="10">
    <source>
        <dbReference type="SAM" id="MobiDB-lite"/>
    </source>
</evidence>
<dbReference type="Gene3D" id="3.30.559.10">
    <property type="entry name" value="Chloramphenicol acetyltransferase-like domain"/>
    <property type="match status" value="1"/>
</dbReference>
<evidence type="ECO:0000256" key="1">
    <source>
        <dbReference type="ARBA" id="ARBA00005005"/>
    </source>
</evidence>
<dbReference type="InterPro" id="IPR000542">
    <property type="entry name" value="Carn_acyl_trans"/>
</dbReference>
<keyword evidence="5" id="KW-0276">Fatty acid metabolism</keyword>
<dbReference type="Gene3D" id="1.20.1280.180">
    <property type="match status" value="1"/>
</dbReference>
<accession>A0A1D1VUF6</accession>
<dbReference type="Pfam" id="PF00755">
    <property type="entry name" value="Carn_acyltransf"/>
    <property type="match status" value="1"/>
</dbReference>
<evidence type="ECO:0000256" key="7">
    <source>
        <dbReference type="ARBA" id="ARBA00023315"/>
    </source>
</evidence>
<evidence type="ECO:0000256" key="8">
    <source>
        <dbReference type="ARBA" id="ARBA00048999"/>
    </source>
</evidence>
<keyword evidence="4" id="KW-0808">Transferase</keyword>
<dbReference type="InterPro" id="IPR039551">
    <property type="entry name" value="Cho/carn_acyl_trans"/>
</dbReference>
<feature type="active site" description="Proton acceptor" evidence="9">
    <location>
        <position position="398"/>
    </location>
</feature>
<sequence length="716" mass="80427">MKRIIKQQRVSAVAILKTSINGTRLPALDSLLARSASSTATPKNSTQPLPAPGDNMNMQLLQRSIVPTMHFQRSLPRLPIPKLEKTLERYLKAQKPLLTNDVFQQTSKIVADFQTKDAPELHQTLLARDRAQKHTSYISEWWFDMYLRSRVPLVLNFNPFIAMNDDPVKEKMQQAVRAADLTFSALRFRNSLQAGLLEPDVYHMDPKKSDNQKFRKVMSMLPQMVSWYGAYLYKAFPLDMSQYIRLYNSTRIPRQDKDELYTDNNAKHIAVLFKGTFFAFDVYDSSGNILPAAEIRKCLEHILRTSHHNRQDSIAVLSAAERNNWAQLRQQMVNDGNEAMLRKVDSALFVLSLDEDGIQDVKQYCKSMLHGNGLNRWFDKSFSMIVDKAGRAAVNFEHAWGDGVAVLRFVNEVHKDAGNNNFTLSSTGSGSFDPTSHVERLDFGISGQVRVEVDRVMKEFHKKVDSLDLSILEYPGFGKEEIKKFKFYPDGIMQLAFQTAYYRLNGGKTTATYESCSTAAFKHGRTECIRSATNLTKEFSEKICGPSAKQNQASTPELRSLLKACCDYHGQLTKEAAMGQGFDRHLFALRKIAEESGRSLPIFQDPSYAAINHNILSTSTLQSPAIAVGGFAPVVDDGFGVGYSSMDHSMGVVAFHYPSRNGHDFVEAVRASFDDMLAIIQDSATRVDGERKAEKTEASAKRPLDAPQKIPPSQAA</sequence>
<dbReference type="GO" id="GO:0004095">
    <property type="term" value="F:carnitine O-palmitoyltransferase activity"/>
    <property type="evidence" value="ECO:0007669"/>
    <property type="project" value="TreeGrafter"/>
</dbReference>
<dbReference type="STRING" id="947166.A0A1D1VUF6"/>
<proteinExistence type="inferred from homology"/>
<evidence type="ECO:0000256" key="5">
    <source>
        <dbReference type="ARBA" id="ARBA00022832"/>
    </source>
</evidence>
<dbReference type="UniPathway" id="UPA00659"/>
<dbReference type="Proteomes" id="UP000186922">
    <property type="component" value="Unassembled WGS sequence"/>
</dbReference>
<comment type="catalytic activity">
    <reaction evidence="8">
        <text>4,8-dimethylnonanoyl-CoA + (R)-carnitine = O-4,8-dimethylnonanoyl-(R)-carnitine + CoA</text>
        <dbReference type="Rhea" id="RHEA:44860"/>
        <dbReference type="ChEBI" id="CHEBI:16347"/>
        <dbReference type="ChEBI" id="CHEBI:57287"/>
        <dbReference type="ChEBI" id="CHEBI:77061"/>
        <dbReference type="ChEBI" id="CHEBI:84654"/>
    </reaction>
</comment>
<dbReference type="FunFam" id="1.10.275.20:FF:000001">
    <property type="entry name" value="carnitine O-palmitoyltransferase 2, mitochondrial"/>
    <property type="match status" value="1"/>
</dbReference>
<dbReference type="AlphaFoldDB" id="A0A1D1VUF6"/>
<comment type="caution">
    <text evidence="12">The sequence shown here is derived from an EMBL/GenBank/DDBJ whole genome shotgun (WGS) entry which is preliminary data.</text>
</comment>
<dbReference type="GO" id="GO:0005739">
    <property type="term" value="C:mitochondrion"/>
    <property type="evidence" value="ECO:0007669"/>
    <property type="project" value="TreeGrafter"/>
</dbReference>
<dbReference type="SUPFAM" id="SSF52777">
    <property type="entry name" value="CoA-dependent acyltransferases"/>
    <property type="match status" value="2"/>
</dbReference>
<reference evidence="12 13" key="1">
    <citation type="journal article" date="2016" name="Nat. Commun.">
        <title>Extremotolerant tardigrade genome and improved radiotolerance of human cultured cells by tardigrade-unique protein.</title>
        <authorList>
            <person name="Hashimoto T."/>
            <person name="Horikawa D.D."/>
            <person name="Saito Y."/>
            <person name="Kuwahara H."/>
            <person name="Kozuka-Hata H."/>
            <person name="Shin-I T."/>
            <person name="Minakuchi Y."/>
            <person name="Ohishi K."/>
            <person name="Motoyama A."/>
            <person name="Aizu T."/>
            <person name="Enomoto A."/>
            <person name="Kondo K."/>
            <person name="Tanaka S."/>
            <person name="Hara Y."/>
            <person name="Koshikawa S."/>
            <person name="Sagara H."/>
            <person name="Miura T."/>
            <person name="Yokobori S."/>
            <person name="Miyagawa K."/>
            <person name="Suzuki Y."/>
            <person name="Kubo T."/>
            <person name="Oyama M."/>
            <person name="Kohara Y."/>
            <person name="Fujiyama A."/>
            <person name="Arakawa K."/>
            <person name="Katayama T."/>
            <person name="Toyoda A."/>
            <person name="Kunieda T."/>
        </authorList>
    </citation>
    <scope>NUCLEOTIDE SEQUENCE [LARGE SCALE GENOMIC DNA]</scope>
    <source>
        <strain evidence="12 13">YOKOZUNA-1</strain>
    </source>
</reference>
<name>A0A1D1VUF6_RAMVA</name>
<keyword evidence="6" id="KW-0443">Lipid metabolism</keyword>
<evidence type="ECO:0000256" key="6">
    <source>
        <dbReference type="ARBA" id="ARBA00023098"/>
    </source>
</evidence>
<comment type="pathway">
    <text evidence="1">Lipid metabolism; fatty acid beta-oxidation.</text>
</comment>
<keyword evidence="3" id="KW-0813">Transport</keyword>
<evidence type="ECO:0000256" key="3">
    <source>
        <dbReference type="ARBA" id="ARBA00022448"/>
    </source>
</evidence>
<organism evidence="12 13">
    <name type="scientific">Ramazzottius varieornatus</name>
    <name type="common">Water bear</name>
    <name type="synonym">Tardigrade</name>
    <dbReference type="NCBI Taxonomy" id="947166"/>
    <lineage>
        <taxon>Eukaryota</taxon>
        <taxon>Metazoa</taxon>
        <taxon>Ecdysozoa</taxon>
        <taxon>Tardigrada</taxon>
        <taxon>Eutardigrada</taxon>
        <taxon>Parachela</taxon>
        <taxon>Hypsibioidea</taxon>
        <taxon>Ramazzottiidae</taxon>
        <taxon>Ramazzottius</taxon>
    </lineage>
</organism>
<dbReference type="PANTHER" id="PTHR22589:SF16">
    <property type="entry name" value="CARNITINE O-PALMITOYLTRANSFERASE 2, MITOCHONDRIAL"/>
    <property type="match status" value="1"/>
</dbReference>
<dbReference type="PANTHER" id="PTHR22589">
    <property type="entry name" value="CARNITINE O-ACYLTRANSFERASE"/>
    <property type="match status" value="1"/>
</dbReference>
<evidence type="ECO:0000313" key="12">
    <source>
        <dbReference type="EMBL" id="GAV03843.1"/>
    </source>
</evidence>
<dbReference type="Gene3D" id="1.10.275.20">
    <property type="entry name" value="Choline/Carnitine o-acyltransferase"/>
    <property type="match status" value="1"/>
</dbReference>
<feature type="compositionally biased region" description="Basic and acidic residues" evidence="10">
    <location>
        <begin position="686"/>
        <end position="704"/>
    </location>
</feature>
<dbReference type="Gene3D" id="3.30.559.70">
    <property type="entry name" value="Choline/Carnitine o-acyltransferase, domain 2"/>
    <property type="match status" value="1"/>
</dbReference>
<gene>
    <name evidence="12" type="primary">RvY_14218-1</name>
    <name evidence="12" type="synonym">RvY_14218.1</name>
    <name evidence="12" type="ORF">RvY_14218</name>
</gene>
<feature type="region of interest" description="Disordered" evidence="10">
    <location>
        <begin position="686"/>
        <end position="716"/>
    </location>
</feature>
<keyword evidence="7" id="KW-0012">Acyltransferase</keyword>
<comment type="similarity">
    <text evidence="2">Belongs to the carnitine/choline acetyltransferase family.</text>
</comment>
<feature type="region of interest" description="Disordered" evidence="10">
    <location>
        <begin position="35"/>
        <end position="55"/>
    </location>
</feature>
<keyword evidence="13" id="KW-1185">Reference proteome</keyword>
<dbReference type="EMBL" id="BDGG01000010">
    <property type="protein sequence ID" value="GAV03843.1"/>
    <property type="molecule type" value="Genomic_DNA"/>
</dbReference>
<evidence type="ECO:0000313" key="13">
    <source>
        <dbReference type="Proteomes" id="UP000186922"/>
    </source>
</evidence>
<evidence type="ECO:0000256" key="2">
    <source>
        <dbReference type="ARBA" id="ARBA00005232"/>
    </source>
</evidence>
<dbReference type="OrthoDB" id="240216at2759"/>
<evidence type="ECO:0000256" key="4">
    <source>
        <dbReference type="ARBA" id="ARBA00022679"/>
    </source>
</evidence>
<feature type="domain" description="Choline/carnitine acyltransferase" evidence="11">
    <location>
        <begin position="78"/>
        <end position="669"/>
    </location>
</feature>
<evidence type="ECO:0000256" key="9">
    <source>
        <dbReference type="PIRSR" id="PIRSR600542-1"/>
    </source>
</evidence>